<dbReference type="STRING" id="29524.SAMN02745171_01075"/>
<reference evidence="7" key="1">
    <citation type="submission" date="2017-02" db="EMBL/GenBank/DDBJ databases">
        <authorList>
            <person name="Varghese N."/>
            <person name="Submissions S."/>
        </authorList>
    </citation>
    <scope>NUCLEOTIDE SEQUENCE [LARGE SCALE GENOMIC DNA]</scope>
    <source>
        <strain evidence="7">ATCC 51356</strain>
    </source>
</reference>
<dbReference type="RefSeq" id="WP_078736995.1">
    <property type="nucleotide sequence ID" value="NZ_FUXE01000010.1"/>
</dbReference>
<dbReference type="PANTHER" id="PTHR30204">
    <property type="entry name" value="REDOX-CYCLING DRUG-SENSING TRANSCRIPTIONAL ACTIVATOR SOXR"/>
    <property type="match status" value="1"/>
</dbReference>
<evidence type="ECO:0000313" key="7">
    <source>
        <dbReference type="Proteomes" id="UP000190121"/>
    </source>
</evidence>
<dbReference type="GO" id="GO:0003700">
    <property type="term" value="F:DNA-binding transcription factor activity"/>
    <property type="evidence" value="ECO:0007669"/>
    <property type="project" value="InterPro"/>
</dbReference>
<dbReference type="EMBL" id="FUXE01000010">
    <property type="protein sequence ID" value="SJZ77187.1"/>
    <property type="molecule type" value="Genomic_DNA"/>
</dbReference>
<dbReference type="PROSITE" id="PS50937">
    <property type="entry name" value="HTH_MERR_2"/>
    <property type="match status" value="1"/>
</dbReference>
<dbReference type="AlphaFoldDB" id="A0A1T4NDX0"/>
<dbReference type="Gene3D" id="1.10.1660.10">
    <property type="match status" value="1"/>
</dbReference>
<keyword evidence="2" id="KW-0805">Transcription regulation</keyword>
<gene>
    <name evidence="6" type="ORF">SAMN02745171_01075</name>
</gene>
<keyword evidence="4" id="KW-0804">Transcription</keyword>
<dbReference type="SMART" id="SM00422">
    <property type="entry name" value="HTH_MERR"/>
    <property type="match status" value="1"/>
</dbReference>
<keyword evidence="3 6" id="KW-0238">DNA-binding</keyword>
<dbReference type="SUPFAM" id="SSF46955">
    <property type="entry name" value="Putative DNA-binding domain"/>
    <property type="match status" value="1"/>
</dbReference>
<evidence type="ECO:0000256" key="3">
    <source>
        <dbReference type="ARBA" id="ARBA00023125"/>
    </source>
</evidence>
<evidence type="ECO:0000259" key="5">
    <source>
        <dbReference type="PROSITE" id="PS50937"/>
    </source>
</evidence>
<dbReference type="InterPro" id="IPR047057">
    <property type="entry name" value="MerR_fam"/>
</dbReference>
<dbReference type="InterPro" id="IPR009061">
    <property type="entry name" value="DNA-bd_dom_put_sf"/>
</dbReference>
<dbReference type="Pfam" id="PF13411">
    <property type="entry name" value="MerR_1"/>
    <property type="match status" value="1"/>
</dbReference>
<evidence type="ECO:0000256" key="2">
    <source>
        <dbReference type="ARBA" id="ARBA00023015"/>
    </source>
</evidence>
<dbReference type="Proteomes" id="UP000190121">
    <property type="component" value="Unassembled WGS sequence"/>
</dbReference>
<sequence>MAKSLKKYYSSSEVATLLGIDIGTLYYWERSYNILPERSSTQRRRYTPRQVEQLRTVYYLVKEKGLKGEAVKRVLSDNAVVPAEERKAEVLAALKRADKTVGELMQQLKRFYRAKMVKE</sequence>
<proteinExistence type="predicted"/>
<protein>
    <submittedName>
        <fullName evidence="6">DNA-binding transcriptional regulator, MerR family</fullName>
    </submittedName>
</protein>
<dbReference type="OrthoDB" id="9810140at2"/>
<dbReference type="GO" id="GO:0003677">
    <property type="term" value="F:DNA binding"/>
    <property type="evidence" value="ECO:0007669"/>
    <property type="project" value="UniProtKB-KW"/>
</dbReference>
<evidence type="ECO:0000313" key="6">
    <source>
        <dbReference type="EMBL" id="SJZ77187.1"/>
    </source>
</evidence>
<evidence type="ECO:0000256" key="1">
    <source>
        <dbReference type="ARBA" id="ARBA00022491"/>
    </source>
</evidence>
<name>A0A1T4NDX0_9PORP</name>
<evidence type="ECO:0000256" key="4">
    <source>
        <dbReference type="ARBA" id="ARBA00023163"/>
    </source>
</evidence>
<organism evidence="6 7">
    <name type="scientific">Porphyromonas circumdentaria</name>
    <dbReference type="NCBI Taxonomy" id="29524"/>
    <lineage>
        <taxon>Bacteria</taxon>
        <taxon>Pseudomonadati</taxon>
        <taxon>Bacteroidota</taxon>
        <taxon>Bacteroidia</taxon>
        <taxon>Bacteroidales</taxon>
        <taxon>Porphyromonadaceae</taxon>
        <taxon>Porphyromonas</taxon>
    </lineage>
</organism>
<keyword evidence="1" id="KW-0678">Repressor</keyword>
<dbReference type="PANTHER" id="PTHR30204:SF69">
    <property type="entry name" value="MERR-FAMILY TRANSCRIPTIONAL REGULATOR"/>
    <property type="match status" value="1"/>
</dbReference>
<keyword evidence="7" id="KW-1185">Reference proteome</keyword>
<feature type="domain" description="HTH merR-type" evidence="5">
    <location>
        <begin position="8"/>
        <end position="77"/>
    </location>
</feature>
<accession>A0A1T4NDX0</accession>
<dbReference type="InterPro" id="IPR000551">
    <property type="entry name" value="MerR-type_HTH_dom"/>
</dbReference>